<evidence type="ECO:0000313" key="4">
    <source>
        <dbReference type="Ensembl" id="ENSLACP00000008855.1"/>
    </source>
</evidence>
<evidence type="ECO:0000259" key="3">
    <source>
        <dbReference type="Pfam" id="PF02994"/>
    </source>
</evidence>
<protein>
    <recommendedName>
        <fullName evidence="3">L1 transposable element RRM domain-containing protein</fullName>
    </recommendedName>
</protein>
<reference evidence="5" key="1">
    <citation type="submission" date="2011-08" db="EMBL/GenBank/DDBJ databases">
        <title>The draft genome of Latimeria chalumnae.</title>
        <authorList>
            <person name="Di Palma F."/>
            <person name="Alfoldi J."/>
            <person name="Johnson J."/>
            <person name="Berlin A."/>
            <person name="Gnerre S."/>
            <person name="Jaffe D."/>
            <person name="MacCallum I."/>
            <person name="Young S."/>
            <person name="Walker B.J."/>
            <person name="Lander E."/>
            <person name="Lindblad-Toh K."/>
        </authorList>
    </citation>
    <scope>NUCLEOTIDE SEQUENCE [LARGE SCALE GENOMIC DNA]</scope>
    <source>
        <strain evidence="5">Wild caught</strain>
    </source>
</reference>
<dbReference type="GeneTree" id="ENSGT00940000160789"/>
<sequence>NKQQSSLLHYYSECTSEDSQQHGRVSEHEDLPDTPISSAGKTSNSMETMLRDIKQSSSRIEEKINEVTTSISNMDKKMEMFTKRIDEAERWVGDAEDSIQVMETTVSDLQAKIESLQEKADDLENRSGRCNLRLVGLPEGEEGKDPVSFLEDWLPTFLNLPDQENKLEIERAHRNFAPKLKELNKPRRIIFKLLRFRDKELILKQARNLGVLTYKNKTIYLFPDISTNLFQRRKSFNGVKCLRKDLDIPFALLYTSRLCIDFKGKRLFFSSPQDAENHIKMASCRESSSPLREDRPCP</sequence>
<feature type="coiled-coil region" evidence="1">
    <location>
        <begin position="99"/>
        <end position="133"/>
    </location>
</feature>
<evidence type="ECO:0000313" key="5">
    <source>
        <dbReference type="Proteomes" id="UP000008672"/>
    </source>
</evidence>
<dbReference type="InterPro" id="IPR004244">
    <property type="entry name" value="Transposase_22"/>
</dbReference>
<dbReference type="OMA" id="HIKMASC"/>
<dbReference type="PANTHER" id="PTHR11505">
    <property type="entry name" value="L1 TRANSPOSABLE ELEMENT-RELATED"/>
    <property type="match status" value="1"/>
</dbReference>
<feature type="region of interest" description="Disordered" evidence="2">
    <location>
        <begin position="1"/>
        <end position="45"/>
    </location>
</feature>
<proteinExistence type="predicted"/>
<reference evidence="4" key="3">
    <citation type="submission" date="2025-09" db="UniProtKB">
        <authorList>
            <consortium name="Ensembl"/>
        </authorList>
    </citation>
    <scope>IDENTIFICATION</scope>
</reference>
<dbReference type="eggNOG" id="ENOG502SRQ0">
    <property type="taxonomic scope" value="Eukaryota"/>
</dbReference>
<dbReference type="Pfam" id="PF02994">
    <property type="entry name" value="Transposase_22"/>
    <property type="match status" value="1"/>
</dbReference>
<organism evidence="4 5">
    <name type="scientific">Latimeria chalumnae</name>
    <name type="common">Coelacanth</name>
    <dbReference type="NCBI Taxonomy" id="7897"/>
    <lineage>
        <taxon>Eukaryota</taxon>
        <taxon>Metazoa</taxon>
        <taxon>Chordata</taxon>
        <taxon>Craniata</taxon>
        <taxon>Vertebrata</taxon>
        <taxon>Euteleostomi</taxon>
        <taxon>Coelacanthiformes</taxon>
        <taxon>Coelacanthidae</taxon>
        <taxon>Latimeria</taxon>
    </lineage>
</organism>
<dbReference type="SUPFAM" id="SSF57997">
    <property type="entry name" value="Tropomyosin"/>
    <property type="match status" value="1"/>
</dbReference>
<name>H3AGT4_LATCH</name>
<keyword evidence="1" id="KW-0175">Coiled coil</keyword>
<dbReference type="AlphaFoldDB" id="H3AGT4"/>
<dbReference type="Ensembl" id="ENSLACT00000008924.1">
    <property type="protein sequence ID" value="ENSLACP00000008855.1"/>
    <property type="gene ID" value="ENSLACG00000007821.1"/>
</dbReference>
<dbReference type="EMBL" id="AFYH01057826">
    <property type="status" value="NOT_ANNOTATED_CDS"/>
    <property type="molecule type" value="Genomic_DNA"/>
</dbReference>
<dbReference type="Gene3D" id="1.20.5.340">
    <property type="match status" value="1"/>
</dbReference>
<keyword evidence="5" id="KW-1185">Reference proteome</keyword>
<dbReference type="FunFam" id="3.30.70.1820:FF:000004">
    <property type="entry name" value="Uncharacterized protein"/>
    <property type="match status" value="1"/>
</dbReference>
<feature type="compositionally biased region" description="Basic and acidic residues" evidence="2">
    <location>
        <begin position="19"/>
        <end position="31"/>
    </location>
</feature>
<dbReference type="InParanoid" id="H3AGT4"/>
<dbReference type="STRING" id="7897.ENSLACP00000008855"/>
<dbReference type="HOGENOM" id="CLU_062834_2_2_1"/>
<feature type="compositionally biased region" description="Polar residues" evidence="2">
    <location>
        <begin position="1"/>
        <end position="18"/>
    </location>
</feature>
<feature type="compositionally biased region" description="Polar residues" evidence="2">
    <location>
        <begin position="35"/>
        <end position="45"/>
    </location>
</feature>
<evidence type="ECO:0000256" key="1">
    <source>
        <dbReference type="SAM" id="Coils"/>
    </source>
</evidence>
<dbReference type="Proteomes" id="UP000008672">
    <property type="component" value="Unassembled WGS sequence"/>
</dbReference>
<accession>H3AGT4</accession>
<dbReference type="Gene3D" id="3.30.70.1820">
    <property type="entry name" value="L1 transposable element, RRM domain"/>
    <property type="match status" value="1"/>
</dbReference>
<feature type="domain" description="L1 transposable element RRM" evidence="3">
    <location>
        <begin position="129"/>
        <end position="222"/>
    </location>
</feature>
<evidence type="ECO:0000256" key="2">
    <source>
        <dbReference type="SAM" id="MobiDB-lite"/>
    </source>
</evidence>
<dbReference type="InterPro" id="IPR043636">
    <property type="entry name" value="L1_RRM_dom"/>
</dbReference>
<reference evidence="4" key="2">
    <citation type="submission" date="2025-08" db="UniProtKB">
        <authorList>
            <consortium name="Ensembl"/>
        </authorList>
    </citation>
    <scope>IDENTIFICATION</scope>
</reference>